<dbReference type="PRINTS" id="PR00682">
    <property type="entry name" value="IPNSYNTHASE"/>
</dbReference>
<evidence type="ECO:0000313" key="9">
    <source>
        <dbReference type="EMBL" id="GES33549.1"/>
    </source>
</evidence>
<keyword evidence="6" id="KW-0045">Antibiotic biosynthesis</keyword>
<keyword evidence="4 7" id="KW-0560">Oxidoreductase</keyword>
<keyword evidence="5 7" id="KW-0408">Iron</keyword>
<dbReference type="GO" id="GO:0016491">
    <property type="term" value="F:oxidoreductase activity"/>
    <property type="evidence" value="ECO:0007669"/>
    <property type="project" value="UniProtKB-KW"/>
</dbReference>
<dbReference type="AlphaFoldDB" id="A0A5J4LPY4"/>
<dbReference type="PANTHER" id="PTHR10209">
    <property type="entry name" value="OXIDOREDUCTASE, 2OG-FE II OXYGENASE FAMILY PROTEIN"/>
    <property type="match status" value="1"/>
</dbReference>
<evidence type="ECO:0000256" key="6">
    <source>
        <dbReference type="ARBA" id="ARBA00023194"/>
    </source>
</evidence>
<sequence>MTTLIDHPMPQHGPRSPITVVDGYVPVIDLASALGGDAADRRAVADAIGETCETSGFLVVVGHGVPAETLTRMYDATREFFALPQEQKEALRSDARDPLMRGFGRKGSLAASNADATVEEERARPDLSETFTYNRLGDPGDTSLPPTAGAGLRLPNKWPALPGFEDAYRAYYARMEDLAVEIMRLFALALRLPEDWFDAKVDRHMTNLTANYYPAQPVAPDPGQLRKGVHSDWGSLTLLYQDDAPGGLQVRDKNGDWLDVPVIPGSFVVNIGDLMAIWTNDTWVSTVHRVVNPPREFSHRERFSMPFFHQPNFDTLIECIPTCTGPDTPPKYAPVLSGEYIMDKFRRAYDL</sequence>
<dbReference type="Pfam" id="PF14226">
    <property type="entry name" value="DIOX_N"/>
    <property type="match status" value="1"/>
</dbReference>
<dbReference type="Pfam" id="PF03171">
    <property type="entry name" value="2OG-FeII_Oxy"/>
    <property type="match status" value="1"/>
</dbReference>
<evidence type="ECO:0000256" key="4">
    <source>
        <dbReference type="ARBA" id="ARBA00023002"/>
    </source>
</evidence>
<dbReference type="GO" id="GO:0017000">
    <property type="term" value="P:antibiotic biosynthetic process"/>
    <property type="evidence" value="ECO:0007669"/>
    <property type="project" value="UniProtKB-KW"/>
</dbReference>
<feature type="domain" description="Fe2OG dioxygenase" evidence="8">
    <location>
        <begin position="203"/>
        <end position="311"/>
    </location>
</feature>
<dbReference type="GeneID" id="96750095"/>
<dbReference type="EMBL" id="BLAG01000020">
    <property type="protein sequence ID" value="GES33549.1"/>
    <property type="molecule type" value="Genomic_DNA"/>
</dbReference>
<name>A0A5J4LPY4_9ACTN</name>
<evidence type="ECO:0000256" key="2">
    <source>
        <dbReference type="ARBA" id="ARBA00008056"/>
    </source>
</evidence>
<dbReference type="InterPro" id="IPR027443">
    <property type="entry name" value="IPNS-like_sf"/>
</dbReference>
<dbReference type="InterPro" id="IPR005123">
    <property type="entry name" value="Oxoglu/Fe-dep_dioxygenase_dom"/>
</dbReference>
<gene>
    <name evidence="9" type="ORF">San01_60370</name>
</gene>
<evidence type="ECO:0000256" key="1">
    <source>
        <dbReference type="ARBA" id="ARBA00004792"/>
    </source>
</evidence>
<proteinExistence type="inferred from homology"/>
<keyword evidence="3 7" id="KW-0479">Metal-binding</keyword>
<dbReference type="PROSITE" id="PS51471">
    <property type="entry name" value="FE2OG_OXY"/>
    <property type="match status" value="1"/>
</dbReference>
<dbReference type="Gene3D" id="2.60.120.330">
    <property type="entry name" value="B-lactam Antibiotic, Isopenicillin N Synthase, Chain"/>
    <property type="match status" value="1"/>
</dbReference>
<dbReference type="SUPFAM" id="SSF51197">
    <property type="entry name" value="Clavaminate synthase-like"/>
    <property type="match status" value="1"/>
</dbReference>
<comment type="similarity">
    <text evidence="2 7">Belongs to the iron/ascorbate-dependent oxidoreductase family.</text>
</comment>
<organism evidence="9 10">
    <name type="scientific">Streptomyces angustmyceticus</name>
    <dbReference type="NCBI Taxonomy" id="285578"/>
    <lineage>
        <taxon>Bacteria</taxon>
        <taxon>Bacillati</taxon>
        <taxon>Actinomycetota</taxon>
        <taxon>Actinomycetes</taxon>
        <taxon>Kitasatosporales</taxon>
        <taxon>Streptomycetaceae</taxon>
        <taxon>Streptomyces</taxon>
    </lineage>
</organism>
<reference evidence="9 10" key="1">
    <citation type="submission" date="2019-10" db="EMBL/GenBank/DDBJ databases">
        <title>Whole genome shotgun sequence of Streptomyces angustmyceticus NBRC 3934.</title>
        <authorList>
            <person name="Hosoyama A."/>
            <person name="Ichikawa N."/>
            <person name="Kimura A."/>
            <person name="Kitahashi Y."/>
            <person name="Komaki H."/>
            <person name="Uohara A."/>
        </authorList>
    </citation>
    <scope>NUCLEOTIDE SEQUENCE [LARGE SCALE GENOMIC DNA]</scope>
    <source>
        <strain evidence="9 10">NBRC 3934</strain>
    </source>
</reference>
<evidence type="ECO:0000256" key="5">
    <source>
        <dbReference type="ARBA" id="ARBA00023004"/>
    </source>
</evidence>
<comment type="caution">
    <text evidence="9">The sequence shown here is derived from an EMBL/GenBank/DDBJ whole genome shotgun (WGS) entry which is preliminary data.</text>
</comment>
<comment type="pathway">
    <text evidence="1">Antibiotic biosynthesis.</text>
</comment>
<evidence type="ECO:0000256" key="7">
    <source>
        <dbReference type="RuleBase" id="RU003682"/>
    </source>
</evidence>
<evidence type="ECO:0000259" key="8">
    <source>
        <dbReference type="PROSITE" id="PS51471"/>
    </source>
</evidence>
<accession>A0A5J4LPY4</accession>
<dbReference type="InterPro" id="IPR044861">
    <property type="entry name" value="IPNS-like_FE2OG_OXY"/>
</dbReference>
<protein>
    <submittedName>
        <fullName evidence="9">2OG-Fe(II) oxygenase</fullName>
    </submittedName>
</protein>
<dbReference type="PANTHER" id="PTHR10209:SF881">
    <property type="entry name" value="FI07970P-RELATED"/>
    <property type="match status" value="1"/>
</dbReference>
<dbReference type="RefSeq" id="WP_223659648.1">
    <property type="nucleotide sequence ID" value="NZ_BLAG01000020.1"/>
</dbReference>
<evidence type="ECO:0000313" key="10">
    <source>
        <dbReference type="Proteomes" id="UP000325598"/>
    </source>
</evidence>
<evidence type="ECO:0000256" key="3">
    <source>
        <dbReference type="ARBA" id="ARBA00022723"/>
    </source>
</evidence>
<keyword evidence="10" id="KW-1185">Reference proteome</keyword>
<dbReference type="InterPro" id="IPR026992">
    <property type="entry name" value="DIOX_N"/>
</dbReference>
<dbReference type="Proteomes" id="UP000325598">
    <property type="component" value="Unassembled WGS sequence"/>
</dbReference>
<dbReference type="GO" id="GO:0046872">
    <property type="term" value="F:metal ion binding"/>
    <property type="evidence" value="ECO:0007669"/>
    <property type="project" value="UniProtKB-KW"/>
</dbReference>